<dbReference type="Pfam" id="PF08672">
    <property type="entry name" value="ANAPC2"/>
    <property type="match status" value="1"/>
</dbReference>
<dbReference type="STRING" id="10228.B3S490"/>
<dbReference type="eggNOG" id="KOG2165">
    <property type="taxonomic scope" value="Eukaryota"/>
</dbReference>
<dbReference type="AlphaFoldDB" id="B3S490"/>
<keyword evidence="4" id="KW-0833">Ubl conjugation pathway</keyword>
<evidence type="ECO:0000256" key="6">
    <source>
        <dbReference type="PROSITE-ProRule" id="PRU00330"/>
    </source>
</evidence>
<dbReference type="Gene3D" id="1.20.1310.10">
    <property type="entry name" value="Cullin Repeats"/>
    <property type="match status" value="1"/>
</dbReference>
<dbReference type="InterPro" id="IPR014786">
    <property type="entry name" value="ANAPC2_C"/>
</dbReference>
<dbReference type="PANTHER" id="PTHR45957:SF1">
    <property type="entry name" value="ANAPHASE-PROMOTING COMPLEX SUBUNIT 2"/>
    <property type="match status" value="1"/>
</dbReference>
<dbReference type="GO" id="GO:0051301">
    <property type="term" value="P:cell division"/>
    <property type="evidence" value="ECO:0007669"/>
    <property type="project" value="UniProtKB-KW"/>
</dbReference>
<feature type="domain" description="Cullin family profile" evidence="7">
    <location>
        <begin position="163"/>
        <end position="360"/>
    </location>
</feature>
<dbReference type="PhylomeDB" id="B3S490"/>
<dbReference type="SMART" id="SM00182">
    <property type="entry name" value="CULLIN"/>
    <property type="match status" value="1"/>
</dbReference>
<dbReference type="InterPro" id="IPR036390">
    <property type="entry name" value="WH_DNA-bd_sf"/>
</dbReference>
<dbReference type="Proteomes" id="UP000009022">
    <property type="component" value="Unassembled WGS sequence"/>
</dbReference>
<dbReference type="InterPro" id="IPR044554">
    <property type="entry name" value="ANAPC2"/>
</dbReference>
<reference evidence="8 9" key="1">
    <citation type="journal article" date="2008" name="Nature">
        <title>The Trichoplax genome and the nature of placozoans.</title>
        <authorList>
            <person name="Srivastava M."/>
            <person name="Begovic E."/>
            <person name="Chapman J."/>
            <person name="Putnam N.H."/>
            <person name="Hellsten U."/>
            <person name="Kawashima T."/>
            <person name="Kuo A."/>
            <person name="Mitros T."/>
            <person name="Salamov A."/>
            <person name="Carpenter M.L."/>
            <person name="Signorovitch A.Y."/>
            <person name="Moreno M.A."/>
            <person name="Kamm K."/>
            <person name="Grimwood J."/>
            <person name="Schmutz J."/>
            <person name="Shapiro H."/>
            <person name="Grigoriev I.V."/>
            <person name="Buss L.W."/>
            <person name="Schierwater B."/>
            <person name="Dellaporta S.L."/>
            <person name="Rokhsar D.S."/>
        </authorList>
    </citation>
    <scope>NUCLEOTIDE SEQUENCE [LARGE SCALE GENOMIC DNA]</scope>
    <source>
        <strain evidence="8 9">Grell-BS-1999</strain>
    </source>
</reference>
<dbReference type="EMBL" id="DS985249">
    <property type="protein sequence ID" value="EDV22414.1"/>
    <property type="molecule type" value="Genomic_DNA"/>
</dbReference>
<dbReference type="PROSITE" id="PS50069">
    <property type="entry name" value="CULLIN_2"/>
    <property type="match status" value="1"/>
</dbReference>
<dbReference type="KEGG" id="tad:TRIADDRAFT_28922"/>
<gene>
    <name evidence="8" type="ORF">TRIADDRAFT_28922</name>
</gene>
<dbReference type="InterPro" id="IPR036317">
    <property type="entry name" value="Cullin_homology_sf"/>
</dbReference>
<dbReference type="SUPFAM" id="SSF46785">
    <property type="entry name" value="Winged helix' DNA-binding domain"/>
    <property type="match status" value="1"/>
</dbReference>
<keyword evidence="5" id="KW-0131">Cell cycle</keyword>
<dbReference type="Gene3D" id="3.30.230.130">
    <property type="entry name" value="Cullin, Chain C, Domain 2"/>
    <property type="match status" value="1"/>
</dbReference>
<name>B3S490_TRIAD</name>
<dbReference type="GO" id="GO:0006511">
    <property type="term" value="P:ubiquitin-dependent protein catabolic process"/>
    <property type="evidence" value="ECO:0007669"/>
    <property type="project" value="InterPro"/>
</dbReference>
<dbReference type="Pfam" id="PF25773">
    <property type="entry name" value="TPR_ANAPC2"/>
    <property type="match status" value="1"/>
</dbReference>
<dbReference type="FunFam" id="1.20.1310.10:FF:000058">
    <property type="entry name" value="Anaphase-promoting complex subunit"/>
    <property type="match status" value="1"/>
</dbReference>
<evidence type="ECO:0000256" key="5">
    <source>
        <dbReference type="ARBA" id="ARBA00023306"/>
    </source>
</evidence>
<accession>B3S490</accession>
<dbReference type="CTD" id="6756359"/>
<protein>
    <recommendedName>
        <fullName evidence="1">Anaphase-promoting complex subunit 2</fullName>
    </recommendedName>
</protein>
<evidence type="ECO:0000256" key="3">
    <source>
        <dbReference type="ARBA" id="ARBA00022776"/>
    </source>
</evidence>
<feature type="non-terminal residue" evidence="8">
    <location>
        <position position="1"/>
    </location>
</feature>
<evidence type="ECO:0000259" key="7">
    <source>
        <dbReference type="PROSITE" id="PS50069"/>
    </source>
</evidence>
<dbReference type="GO" id="GO:0031625">
    <property type="term" value="F:ubiquitin protein ligase binding"/>
    <property type="evidence" value="ECO:0007669"/>
    <property type="project" value="InterPro"/>
</dbReference>
<dbReference type="SMART" id="SM01013">
    <property type="entry name" value="APC2"/>
    <property type="match status" value="1"/>
</dbReference>
<evidence type="ECO:0000256" key="4">
    <source>
        <dbReference type="ARBA" id="ARBA00022786"/>
    </source>
</evidence>
<dbReference type="RefSeq" id="XP_002114958.1">
    <property type="nucleotide sequence ID" value="XM_002114922.1"/>
</dbReference>
<evidence type="ECO:0000256" key="1">
    <source>
        <dbReference type="ARBA" id="ARBA00016068"/>
    </source>
</evidence>
<sequence length="471" mass="54377">RISELFDIIIDFPESKASLEELKLCMERNDLRKTIAYSLRNTFETRLLHPGANTNDILDQYISAIHSLRIIDPSGIILDVACYPIRKYLSSREDTIRCIISNLTSDTDGELAQQLARGNNSLTDSFNESDTDSDEDWSPDPVDAIARKGMTSGYHKKKDVLSMLVTIYGSKQLFSSEYRNLLAHRLLTLFDFNTDKEIRYLELLKLKFGETNLSDCEVMLKDVKDSCRISDHIQSTMNKIVQEEKDDSLMLNTLIISENFWPKFKEEKLKLPPKIEKTMTAFAKHFEKLKAMRGLHWKYHLGLVNIQIEIANHQKQFSVTPLQASIIYLFQEKVQWTIEEISEELQVSSTILRRKISYWINQGLLKETPVDSYNLVEDRITPEDAITEDDETTTVTSAADQHEEEQELYWSYIVGMLTNFPAMELDRICSSLKLFIPSAGELSSRDLKMFLDKKVQEQKLTHNNGEYALVK</sequence>
<dbReference type="InParanoid" id="B3S490"/>
<evidence type="ECO:0000313" key="9">
    <source>
        <dbReference type="Proteomes" id="UP000009022"/>
    </source>
</evidence>
<dbReference type="GeneID" id="6756359"/>
<dbReference type="InterPro" id="IPR057975">
    <property type="entry name" value="TPR_ANAPC2"/>
</dbReference>
<organism evidence="8 9">
    <name type="scientific">Trichoplax adhaerens</name>
    <name type="common">Trichoplax reptans</name>
    <dbReference type="NCBI Taxonomy" id="10228"/>
    <lineage>
        <taxon>Eukaryota</taxon>
        <taxon>Metazoa</taxon>
        <taxon>Placozoa</taxon>
        <taxon>Uniplacotomia</taxon>
        <taxon>Trichoplacea</taxon>
        <taxon>Trichoplacidae</taxon>
        <taxon>Trichoplax</taxon>
    </lineage>
</organism>
<dbReference type="InterPro" id="IPR016158">
    <property type="entry name" value="Cullin_homology"/>
</dbReference>
<comment type="similarity">
    <text evidence="6">Belongs to the cullin family.</text>
</comment>
<dbReference type="Gene3D" id="1.10.10.10">
    <property type="entry name" value="Winged helix-like DNA-binding domain superfamily/Winged helix DNA-binding domain"/>
    <property type="match status" value="1"/>
</dbReference>
<dbReference type="InterPro" id="IPR036388">
    <property type="entry name" value="WH-like_DNA-bd_sf"/>
</dbReference>
<keyword evidence="3" id="KW-0498">Mitosis</keyword>
<evidence type="ECO:0000313" key="8">
    <source>
        <dbReference type="EMBL" id="EDV22414.1"/>
    </source>
</evidence>
<evidence type="ECO:0000256" key="2">
    <source>
        <dbReference type="ARBA" id="ARBA00022618"/>
    </source>
</evidence>
<dbReference type="FunFam" id="3.30.230.130:FF:000053">
    <property type="entry name" value="Anaphase-promoting complex subunit 2"/>
    <property type="match status" value="1"/>
</dbReference>
<dbReference type="OrthoDB" id="5581181at2759"/>
<proteinExistence type="inferred from homology"/>
<dbReference type="InterPro" id="IPR059120">
    <property type="entry name" value="Cullin-like_AB"/>
</dbReference>
<dbReference type="PANTHER" id="PTHR45957">
    <property type="entry name" value="ANAPHASE-PROMOTING COMPLEX SUBUNIT 2"/>
    <property type="match status" value="1"/>
</dbReference>
<dbReference type="Pfam" id="PF26557">
    <property type="entry name" value="Cullin_AB"/>
    <property type="match status" value="1"/>
</dbReference>
<dbReference type="HOGENOM" id="CLU_007149_4_2_1"/>
<dbReference type="OMA" id="AAKWQES"/>
<dbReference type="SUPFAM" id="SSF75632">
    <property type="entry name" value="Cullin homology domain"/>
    <property type="match status" value="1"/>
</dbReference>
<keyword evidence="9" id="KW-1185">Reference proteome</keyword>
<keyword evidence="2" id="KW-0132">Cell division</keyword>